<evidence type="ECO:0000256" key="1">
    <source>
        <dbReference type="ARBA" id="ARBA00004418"/>
    </source>
</evidence>
<keyword evidence="4" id="KW-0732">Signal</keyword>
<evidence type="ECO:0000256" key="4">
    <source>
        <dbReference type="SAM" id="SignalP"/>
    </source>
</evidence>
<feature type="signal peptide" evidence="4">
    <location>
        <begin position="1"/>
        <end position="24"/>
    </location>
</feature>
<dbReference type="GO" id="GO:0042597">
    <property type="term" value="C:periplasmic space"/>
    <property type="evidence" value="ECO:0007669"/>
    <property type="project" value="UniProtKB-SubCell"/>
</dbReference>
<comment type="caution">
    <text evidence="5">The sequence shown here is derived from an EMBL/GenBank/DDBJ whole genome shotgun (WGS) entry which is preliminary data.</text>
</comment>
<gene>
    <name evidence="5" type="ORF">LA66_02740</name>
</gene>
<comment type="subcellular location">
    <subcellularLocation>
        <location evidence="1">Periplasm</location>
    </subcellularLocation>
</comment>
<evidence type="ECO:0000256" key="3">
    <source>
        <dbReference type="ARBA" id="ARBA00022764"/>
    </source>
</evidence>
<dbReference type="Pfam" id="PF13416">
    <property type="entry name" value="SBP_bac_8"/>
    <property type="match status" value="1"/>
</dbReference>
<keyword evidence="3" id="KW-0574">Periplasm</keyword>
<reference evidence="5 6" key="1">
    <citation type="submission" date="2014-09" db="EMBL/GenBank/DDBJ databases">
        <title>Isolation and characterization of Aurantimonas altamirensis ON-56566 from clinical sample following a dog bite.</title>
        <authorList>
            <person name="Eshaghi A."/>
            <person name="Li A."/>
            <person name="Shahinas D."/>
            <person name="Bahn P."/>
            <person name="Kus J.V."/>
            <person name="Patel S.N."/>
        </authorList>
    </citation>
    <scope>NUCLEOTIDE SEQUENCE [LARGE SCALE GENOMIC DNA]</scope>
    <source>
        <strain evidence="5 6">ON-56566</strain>
    </source>
</reference>
<dbReference type="InterPro" id="IPR050490">
    <property type="entry name" value="Bact_solute-bd_prot1"/>
</dbReference>
<dbReference type="Gene3D" id="3.40.190.10">
    <property type="entry name" value="Periplasmic binding protein-like II"/>
    <property type="match status" value="2"/>
</dbReference>
<protein>
    <submittedName>
        <fullName evidence="5">Sugar ABC transporter</fullName>
    </submittedName>
</protein>
<dbReference type="SUPFAM" id="SSF53850">
    <property type="entry name" value="Periplasmic binding protein-like II"/>
    <property type="match status" value="1"/>
</dbReference>
<evidence type="ECO:0000256" key="2">
    <source>
        <dbReference type="ARBA" id="ARBA00008520"/>
    </source>
</evidence>
<dbReference type="PROSITE" id="PS51257">
    <property type="entry name" value="PROKAR_LIPOPROTEIN"/>
    <property type="match status" value="1"/>
</dbReference>
<dbReference type="AlphaFoldDB" id="A0A0B1Q881"/>
<accession>A0A0B1Q881</accession>
<comment type="similarity">
    <text evidence="2">Belongs to the bacterial solute-binding protein 1 family.</text>
</comment>
<evidence type="ECO:0000313" key="5">
    <source>
        <dbReference type="EMBL" id="KHJ55586.1"/>
    </source>
</evidence>
<proteinExistence type="inferred from homology"/>
<dbReference type="InterPro" id="IPR006059">
    <property type="entry name" value="SBP"/>
</dbReference>
<dbReference type="PANTHER" id="PTHR43649:SF12">
    <property type="entry name" value="DIACETYLCHITOBIOSE BINDING PROTEIN DASA"/>
    <property type="match status" value="1"/>
</dbReference>
<organism evidence="5 6">
    <name type="scientific">Aureimonas altamirensis</name>
    <dbReference type="NCBI Taxonomy" id="370622"/>
    <lineage>
        <taxon>Bacteria</taxon>
        <taxon>Pseudomonadati</taxon>
        <taxon>Pseudomonadota</taxon>
        <taxon>Alphaproteobacteria</taxon>
        <taxon>Hyphomicrobiales</taxon>
        <taxon>Aurantimonadaceae</taxon>
        <taxon>Aureimonas</taxon>
    </lineage>
</organism>
<name>A0A0B1Q881_9HYPH</name>
<dbReference type="CDD" id="cd13585">
    <property type="entry name" value="PBP2_TMBP_like"/>
    <property type="match status" value="1"/>
</dbReference>
<dbReference type="STRING" id="370622.LA66_02740"/>
<dbReference type="Proteomes" id="UP000030826">
    <property type="component" value="Unassembled WGS sequence"/>
</dbReference>
<feature type="chain" id="PRO_5002063147" evidence="4">
    <location>
        <begin position="25"/>
        <end position="448"/>
    </location>
</feature>
<sequence>MMRQFLLACASVAALACAAPQAMAQGEGWSLEKAAEPYKGSEISVIFLDRPGYRAIIDLLPQFEEATGIKVNYEIVPYENTRERQVLNFTSMGDLTIALVDLVWIGEFAENGWIVPVEDFTSDPEITDPKLNLQGFFPLLLDAFGTWDGTVYGLPFDNYSGLLFYNRCMLEEAGFDGPPDSWAQLKDEYGPKLTKDGKFAFALQSRRGETQSADSFMRVLWPFGGSLLNDEFRSNLMSEGSQAGLNFRQELMQYMPQGIVSYDHNEAVNALAQGQVAMITEWSSFYSTLADPATSTLGDCLAVAPEPEGPAGRLPALGGFSLAVASQAPEELQKASWLFIQWATSEDIAQAYVDAGGVSGRTAVYENPEVREKYQFVEPMVASWQKGVPEFRPRFPAWPAISEIVAEWGTKIMLGEVTVENGAKEIGQRMEQVLEQEGYYGGDKALLQ</sequence>
<dbReference type="EMBL" id="JRFJ01000001">
    <property type="protein sequence ID" value="KHJ55586.1"/>
    <property type="molecule type" value="Genomic_DNA"/>
</dbReference>
<evidence type="ECO:0000313" key="6">
    <source>
        <dbReference type="Proteomes" id="UP000030826"/>
    </source>
</evidence>
<dbReference type="PANTHER" id="PTHR43649">
    <property type="entry name" value="ARABINOSE-BINDING PROTEIN-RELATED"/>
    <property type="match status" value="1"/>
</dbReference>